<dbReference type="Pfam" id="PF00027">
    <property type="entry name" value="cNMP_binding"/>
    <property type="match status" value="1"/>
</dbReference>
<protein>
    <submittedName>
        <fullName evidence="2">CRP-like cAMP-binding protein</fullName>
    </submittedName>
</protein>
<dbReference type="InterPro" id="IPR018490">
    <property type="entry name" value="cNMP-bd_dom_sf"/>
</dbReference>
<gene>
    <name evidence="2" type="ORF">DSM02_3947</name>
</gene>
<proteinExistence type="predicted"/>
<evidence type="ECO:0000259" key="1">
    <source>
        <dbReference type="PROSITE" id="PS50042"/>
    </source>
</evidence>
<evidence type="ECO:0000313" key="2">
    <source>
        <dbReference type="EMBL" id="RXG12101.1"/>
    </source>
</evidence>
<dbReference type="InterPro" id="IPR014710">
    <property type="entry name" value="RmlC-like_jellyroll"/>
</dbReference>
<feature type="domain" description="Cyclic nucleotide-binding" evidence="1">
    <location>
        <begin position="11"/>
        <end position="131"/>
    </location>
</feature>
<evidence type="ECO:0000313" key="3">
    <source>
        <dbReference type="Proteomes" id="UP000289859"/>
    </source>
</evidence>
<organism evidence="2 3">
    <name type="scientific">Leeuwenhoekiella polynyae</name>
    <dbReference type="NCBI Taxonomy" id="1550906"/>
    <lineage>
        <taxon>Bacteria</taxon>
        <taxon>Pseudomonadati</taxon>
        <taxon>Bacteroidota</taxon>
        <taxon>Flavobacteriia</taxon>
        <taxon>Flavobacteriales</taxon>
        <taxon>Flavobacteriaceae</taxon>
        <taxon>Leeuwenhoekiella</taxon>
    </lineage>
</organism>
<dbReference type="Proteomes" id="UP000289859">
    <property type="component" value="Unassembled WGS sequence"/>
</dbReference>
<dbReference type="AlphaFoldDB" id="A0A4Q0NPD2"/>
<dbReference type="OrthoDB" id="758145at2"/>
<reference evidence="2 3" key="1">
    <citation type="submission" date="2018-07" db="EMBL/GenBank/DDBJ databases">
        <title>Leeuwenhoekiella genomics.</title>
        <authorList>
            <person name="Tahon G."/>
            <person name="Willems A."/>
        </authorList>
    </citation>
    <scope>NUCLEOTIDE SEQUENCE [LARGE SCALE GENOMIC DNA]</scope>
    <source>
        <strain evidence="2 3">LMG 29608</strain>
    </source>
</reference>
<dbReference type="PROSITE" id="PS50042">
    <property type="entry name" value="CNMP_BINDING_3"/>
    <property type="match status" value="1"/>
</dbReference>
<name>A0A4Q0NPD2_9FLAO</name>
<comment type="caution">
    <text evidence="2">The sequence shown here is derived from an EMBL/GenBank/DDBJ whole genome shotgun (WGS) entry which is preliminary data.</text>
</comment>
<dbReference type="SUPFAM" id="SSF51206">
    <property type="entry name" value="cAMP-binding domain-like"/>
    <property type="match status" value="1"/>
</dbReference>
<dbReference type="CDD" id="cd00038">
    <property type="entry name" value="CAP_ED"/>
    <property type="match status" value="1"/>
</dbReference>
<keyword evidence="3" id="KW-1185">Reference proteome</keyword>
<sequence length="188" mass="21666">MVEAYLDRLTHFSPVSEKSRDLLKKHIYTGKVAKGDFILKYQEACNAIYFIESGFARQYYFKNGKDITEWFAGEQEFCFSISSYFKNTPSNLMIEALEDSTVIYLDKKGFTSLTKTHLDLAQLAITMFSRSLIFSQERTESILFQSAKDCYLNLLKKQPHILQQVSLAHIASFLGITQETLSRIRAKI</sequence>
<dbReference type="EMBL" id="QOVK01000032">
    <property type="protein sequence ID" value="RXG12101.1"/>
    <property type="molecule type" value="Genomic_DNA"/>
</dbReference>
<accession>A0A4Q0NPD2</accession>
<dbReference type="Gene3D" id="2.60.120.10">
    <property type="entry name" value="Jelly Rolls"/>
    <property type="match status" value="1"/>
</dbReference>
<dbReference type="InterPro" id="IPR000595">
    <property type="entry name" value="cNMP-bd_dom"/>
</dbReference>
<dbReference type="RefSeq" id="WP_128767129.1">
    <property type="nucleotide sequence ID" value="NZ_JBHUOO010000017.1"/>
</dbReference>